<feature type="transmembrane region" description="Helical" evidence="8">
    <location>
        <begin position="248"/>
        <end position="271"/>
    </location>
</feature>
<feature type="transmembrane region" description="Helical" evidence="8">
    <location>
        <begin position="12"/>
        <end position="32"/>
    </location>
</feature>
<feature type="domain" description="ABC transmembrane type-1" evidence="9">
    <location>
        <begin position="348"/>
        <end position="543"/>
    </location>
</feature>
<feature type="transmembrane region" description="Helical" evidence="8">
    <location>
        <begin position="67"/>
        <end position="89"/>
    </location>
</feature>
<dbReference type="InterPro" id="IPR035906">
    <property type="entry name" value="MetI-like_sf"/>
</dbReference>
<dbReference type="Pfam" id="PF00528">
    <property type="entry name" value="BPD_transp_1"/>
    <property type="match status" value="2"/>
</dbReference>
<keyword evidence="6 8" id="KW-1133">Transmembrane helix</keyword>
<feature type="transmembrane region" description="Helical" evidence="8">
    <location>
        <begin position="101"/>
        <end position="122"/>
    </location>
</feature>
<keyword evidence="11" id="KW-1185">Reference proteome</keyword>
<evidence type="ECO:0000256" key="1">
    <source>
        <dbReference type="ARBA" id="ARBA00004429"/>
    </source>
</evidence>
<feature type="transmembrane region" description="Helical" evidence="8">
    <location>
        <begin position="480"/>
        <end position="502"/>
    </location>
</feature>
<evidence type="ECO:0000313" key="10">
    <source>
        <dbReference type="EMBL" id="MBO1264698.1"/>
    </source>
</evidence>
<dbReference type="SUPFAM" id="SSF161098">
    <property type="entry name" value="MetI-like"/>
    <property type="match status" value="2"/>
</dbReference>
<feature type="domain" description="ABC transmembrane type-1" evidence="9">
    <location>
        <begin position="63"/>
        <end position="267"/>
    </location>
</feature>
<comment type="similarity">
    <text evidence="8">Belongs to the binding-protein-dependent transport system permease family.</text>
</comment>
<organism evidence="10 11">
    <name type="scientific">Proteiniclasticum aestuarii</name>
    <dbReference type="NCBI Taxonomy" id="2817862"/>
    <lineage>
        <taxon>Bacteria</taxon>
        <taxon>Bacillati</taxon>
        <taxon>Bacillota</taxon>
        <taxon>Clostridia</taxon>
        <taxon>Eubacteriales</taxon>
        <taxon>Clostridiaceae</taxon>
        <taxon>Proteiniclasticum</taxon>
    </lineage>
</organism>
<name>A0A939HCC3_9CLOT</name>
<keyword evidence="7 8" id="KW-0472">Membrane</keyword>
<keyword evidence="2 8" id="KW-0813">Transport</keyword>
<feature type="transmembrane region" description="Helical" evidence="8">
    <location>
        <begin position="193"/>
        <end position="215"/>
    </location>
</feature>
<evidence type="ECO:0000256" key="2">
    <source>
        <dbReference type="ARBA" id="ARBA00022448"/>
    </source>
</evidence>
<evidence type="ECO:0000256" key="8">
    <source>
        <dbReference type="RuleBase" id="RU363032"/>
    </source>
</evidence>
<reference evidence="10" key="1">
    <citation type="submission" date="2021-03" db="EMBL/GenBank/DDBJ databases">
        <title>Proteiniclasticum marinus sp. nov., isolated from tidal flat sediment.</title>
        <authorList>
            <person name="Namirimu T."/>
            <person name="Yang J.-A."/>
            <person name="Yang S.-H."/>
            <person name="Kim Y.-J."/>
            <person name="Kwon K.K."/>
        </authorList>
    </citation>
    <scope>NUCLEOTIDE SEQUENCE</scope>
    <source>
        <strain evidence="10">SCR006</strain>
    </source>
</reference>
<evidence type="ECO:0000259" key="9">
    <source>
        <dbReference type="PROSITE" id="PS50928"/>
    </source>
</evidence>
<evidence type="ECO:0000256" key="6">
    <source>
        <dbReference type="ARBA" id="ARBA00022989"/>
    </source>
</evidence>
<dbReference type="EMBL" id="JAFNJU010000004">
    <property type="protein sequence ID" value="MBO1264698.1"/>
    <property type="molecule type" value="Genomic_DNA"/>
</dbReference>
<gene>
    <name evidence="10" type="ORF">J3A84_06610</name>
</gene>
<feature type="transmembrane region" description="Helical" evidence="8">
    <location>
        <begin position="142"/>
        <end position="164"/>
    </location>
</feature>
<evidence type="ECO:0000256" key="3">
    <source>
        <dbReference type="ARBA" id="ARBA00022475"/>
    </source>
</evidence>
<dbReference type="PANTHER" id="PTHR43357">
    <property type="entry name" value="INNER MEMBRANE ABC TRANSPORTER PERMEASE PROTEIN YDCV"/>
    <property type="match status" value="1"/>
</dbReference>
<dbReference type="Proteomes" id="UP000664218">
    <property type="component" value="Unassembled WGS sequence"/>
</dbReference>
<dbReference type="GO" id="GO:0055085">
    <property type="term" value="P:transmembrane transport"/>
    <property type="evidence" value="ECO:0007669"/>
    <property type="project" value="InterPro"/>
</dbReference>
<feature type="transmembrane region" description="Helical" evidence="8">
    <location>
        <begin position="352"/>
        <end position="374"/>
    </location>
</feature>
<comment type="subcellular location">
    <subcellularLocation>
        <location evidence="1">Cell inner membrane</location>
        <topology evidence="1">Multi-pass membrane protein</topology>
    </subcellularLocation>
    <subcellularLocation>
        <location evidence="8">Cell membrane</location>
        <topology evidence="8">Multi-pass membrane protein</topology>
    </subcellularLocation>
</comment>
<dbReference type="AlphaFoldDB" id="A0A939HCC3"/>
<evidence type="ECO:0000256" key="4">
    <source>
        <dbReference type="ARBA" id="ARBA00022519"/>
    </source>
</evidence>
<feature type="transmembrane region" description="Helical" evidence="8">
    <location>
        <begin position="292"/>
        <end position="317"/>
    </location>
</feature>
<dbReference type="GO" id="GO:0005886">
    <property type="term" value="C:plasma membrane"/>
    <property type="evidence" value="ECO:0007669"/>
    <property type="project" value="UniProtKB-SubCell"/>
</dbReference>
<keyword evidence="5 8" id="KW-0812">Transmembrane</keyword>
<proteinExistence type="inferred from homology"/>
<dbReference type="Gene3D" id="1.10.3720.10">
    <property type="entry name" value="MetI-like"/>
    <property type="match status" value="2"/>
</dbReference>
<feature type="transmembrane region" description="Helical" evidence="8">
    <location>
        <begin position="386"/>
        <end position="408"/>
    </location>
</feature>
<accession>A0A939HCC3</accession>
<dbReference type="PANTHER" id="PTHR43357:SF3">
    <property type="entry name" value="FE(3+)-TRANSPORT SYSTEM PERMEASE PROTEIN FBPB 2"/>
    <property type="match status" value="1"/>
</dbReference>
<keyword evidence="4" id="KW-0997">Cell inner membrane</keyword>
<evidence type="ECO:0000256" key="7">
    <source>
        <dbReference type="ARBA" id="ARBA00023136"/>
    </source>
</evidence>
<feature type="transmembrane region" description="Helical" evidence="8">
    <location>
        <begin position="414"/>
        <end position="432"/>
    </location>
</feature>
<evidence type="ECO:0000313" key="11">
    <source>
        <dbReference type="Proteomes" id="UP000664218"/>
    </source>
</evidence>
<comment type="caution">
    <text evidence="10">The sequence shown here is derived from an EMBL/GenBank/DDBJ whole genome shotgun (WGS) entry which is preliminary data.</text>
</comment>
<protein>
    <submittedName>
        <fullName evidence="10">Iron ABC transporter permease</fullName>
    </submittedName>
</protein>
<sequence length="554" mass="61071">MKTKSRRMFDLWDAQTILVVLLYVVFLIYPIANLLKLALFTDSGFTLEYFQKFFSQSYYSATLKNSFVVSTLGTVFALIIGTLIAYFFTMYSIAGKKTLRIFIILASMSAPFIGAYSWILLLGRNGVITNFFADLGIQTPEIYGVFGIVLVFTLQLYPLIFLMVGGSMKKIDMSLLEAAENMGVTGFKRFYKVILPLVVPTLLSSSLLVFMRALADFGTPMLIGEGYRTFPVLIFNEFVGEVGGSAGFASAISIIAVIITTIIFLIQKYIANRKAITMHTLRPIEIQKPKGVLKVIMHLFIYIVVLVSILPQVYIMYTSFKNTSGMVFVEGYSLDSYRRAFSGMSDIIWNTIRIPFVALILTVAVGVIIAYLTVRRSNVSTGSIDIVSMIPYIIPGTVMGIAFLMAFNNGIADSGILAIGGTTTIMVIALVIRRLPYSIRSSVNALQQIPMSTEEAAYSLGSSKLNTFIRITIPMMLPGIIAGAILSWITMISELSTAILLYTVRTQTMTIAIYTQVIRGNYGVAGALSTILTLLTVLSLLILNKVGRTEDITM</sequence>
<dbReference type="InterPro" id="IPR000515">
    <property type="entry name" value="MetI-like"/>
</dbReference>
<feature type="transmembrane region" description="Helical" evidence="8">
    <location>
        <begin position="522"/>
        <end position="543"/>
    </location>
</feature>
<keyword evidence="3" id="KW-1003">Cell membrane</keyword>
<evidence type="ECO:0000256" key="5">
    <source>
        <dbReference type="ARBA" id="ARBA00022692"/>
    </source>
</evidence>
<dbReference type="CDD" id="cd06261">
    <property type="entry name" value="TM_PBP2"/>
    <property type="match status" value="2"/>
</dbReference>
<dbReference type="PROSITE" id="PS50928">
    <property type="entry name" value="ABC_TM1"/>
    <property type="match status" value="2"/>
</dbReference>